<accession>A0A8J4VSI3</accession>
<organism evidence="1 2">
    <name type="scientific">Castanea mollissima</name>
    <name type="common">Chinese chestnut</name>
    <dbReference type="NCBI Taxonomy" id="60419"/>
    <lineage>
        <taxon>Eukaryota</taxon>
        <taxon>Viridiplantae</taxon>
        <taxon>Streptophyta</taxon>
        <taxon>Embryophyta</taxon>
        <taxon>Tracheophyta</taxon>
        <taxon>Spermatophyta</taxon>
        <taxon>Magnoliopsida</taxon>
        <taxon>eudicotyledons</taxon>
        <taxon>Gunneridae</taxon>
        <taxon>Pentapetalae</taxon>
        <taxon>rosids</taxon>
        <taxon>fabids</taxon>
        <taxon>Fagales</taxon>
        <taxon>Fagaceae</taxon>
        <taxon>Castanea</taxon>
    </lineage>
</organism>
<name>A0A8J4VSI3_9ROSI</name>
<dbReference type="Proteomes" id="UP000737018">
    <property type="component" value="Unassembled WGS sequence"/>
</dbReference>
<dbReference type="EMBL" id="JRKL02000466">
    <property type="protein sequence ID" value="KAF3971098.1"/>
    <property type="molecule type" value="Genomic_DNA"/>
</dbReference>
<evidence type="ECO:0008006" key="3">
    <source>
        <dbReference type="Google" id="ProtNLM"/>
    </source>
</evidence>
<dbReference type="AlphaFoldDB" id="A0A8J4VSI3"/>
<evidence type="ECO:0000313" key="2">
    <source>
        <dbReference type="Proteomes" id="UP000737018"/>
    </source>
</evidence>
<gene>
    <name evidence="1" type="ORF">CMV_005263</name>
</gene>
<proteinExistence type="predicted"/>
<protein>
    <recommendedName>
        <fullName evidence="3">Transposase</fullName>
    </recommendedName>
</protein>
<sequence length="101" mass="11529">MKGEKESKIPLPVHYWNCLKEFQMDNPDKKKRKRKRKTREDSVAETLAKWKEYNAAQLESYATPKVPAQGSKKGCTKGKGGLKIHIAVTEALDSSAFRYMV</sequence>
<keyword evidence="2" id="KW-1185">Reference proteome</keyword>
<comment type="caution">
    <text evidence="1">The sequence shown here is derived from an EMBL/GenBank/DDBJ whole genome shotgun (WGS) entry which is preliminary data.</text>
</comment>
<evidence type="ECO:0000313" key="1">
    <source>
        <dbReference type="EMBL" id="KAF3971098.1"/>
    </source>
</evidence>
<reference evidence="1" key="1">
    <citation type="submission" date="2020-03" db="EMBL/GenBank/DDBJ databases">
        <title>Castanea mollissima Vanexum genome sequencing.</title>
        <authorList>
            <person name="Staton M."/>
        </authorList>
    </citation>
    <scope>NUCLEOTIDE SEQUENCE</scope>
    <source>
        <tissue evidence="1">Leaf</tissue>
    </source>
</reference>